<dbReference type="InterPro" id="IPR050879">
    <property type="entry name" value="Acyltransferase_3"/>
</dbReference>
<feature type="transmembrane region" description="Helical" evidence="9">
    <location>
        <begin position="209"/>
        <end position="224"/>
    </location>
</feature>
<feature type="compositionally biased region" description="Low complexity" evidence="8">
    <location>
        <begin position="375"/>
        <end position="388"/>
    </location>
</feature>
<feature type="region of interest" description="Disordered" evidence="8">
    <location>
        <begin position="367"/>
        <end position="392"/>
    </location>
</feature>
<dbReference type="InterPro" id="IPR002656">
    <property type="entry name" value="Acyl_transf_3_dom"/>
</dbReference>
<keyword evidence="6 9" id="KW-0472">Membrane</keyword>
<feature type="region of interest" description="Disordered" evidence="8">
    <location>
        <begin position="531"/>
        <end position="550"/>
    </location>
</feature>
<dbReference type="PANTHER" id="PTHR23028:SF53">
    <property type="entry name" value="ACYL_TRANSF_3 DOMAIN-CONTAINING PROTEIN"/>
    <property type="match status" value="1"/>
</dbReference>
<dbReference type="InterPro" id="IPR036514">
    <property type="entry name" value="SGNH_hydro_sf"/>
</dbReference>
<evidence type="ECO:0000256" key="5">
    <source>
        <dbReference type="ARBA" id="ARBA00022989"/>
    </source>
</evidence>
<feature type="transmembrane region" description="Helical" evidence="9">
    <location>
        <begin position="172"/>
        <end position="189"/>
    </location>
</feature>
<evidence type="ECO:0000256" key="4">
    <source>
        <dbReference type="ARBA" id="ARBA00022692"/>
    </source>
</evidence>
<proteinExistence type="predicted"/>
<accession>A0ABV6H6M6</accession>
<evidence type="ECO:0000259" key="10">
    <source>
        <dbReference type="Pfam" id="PF01757"/>
    </source>
</evidence>
<keyword evidence="7 11" id="KW-0012">Acyltransferase</keyword>
<dbReference type="RefSeq" id="WP_382360927.1">
    <property type="nucleotide sequence ID" value="NZ_JBHLWV010000011.1"/>
</dbReference>
<evidence type="ECO:0000313" key="12">
    <source>
        <dbReference type="Proteomes" id="UP001589783"/>
    </source>
</evidence>
<keyword evidence="4 9" id="KW-0812">Transmembrane</keyword>
<dbReference type="Proteomes" id="UP001589783">
    <property type="component" value="Unassembled WGS sequence"/>
</dbReference>
<feature type="transmembrane region" description="Helical" evidence="9">
    <location>
        <begin position="305"/>
        <end position="322"/>
    </location>
</feature>
<protein>
    <submittedName>
        <fullName evidence="11">Acyltransferase family protein</fullName>
    </submittedName>
</protein>
<feature type="compositionally biased region" description="Acidic residues" evidence="8">
    <location>
        <begin position="436"/>
        <end position="466"/>
    </location>
</feature>
<dbReference type="Pfam" id="PF01757">
    <property type="entry name" value="Acyl_transf_3"/>
    <property type="match status" value="1"/>
</dbReference>
<reference evidence="11 12" key="1">
    <citation type="submission" date="2024-09" db="EMBL/GenBank/DDBJ databases">
        <authorList>
            <person name="Sun Q."/>
            <person name="Mori K."/>
        </authorList>
    </citation>
    <scope>NUCLEOTIDE SEQUENCE [LARGE SCALE GENOMIC DNA]</scope>
    <source>
        <strain evidence="11 12">CCM 7957</strain>
    </source>
</reference>
<evidence type="ECO:0000256" key="9">
    <source>
        <dbReference type="SAM" id="Phobius"/>
    </source>
</evidence>
<feature type="transmembrane region" description="Helical" evidence="9">
    <location>
        <begin position="491"/>
        <end position="511"/>
    </location>
</feature>
<dbReference type="EMBL" id="JBHLWV010000011">
    <property type="protein sequence ID" value="MFC0313900.1"/>
    <property type="molecule type" value="Genomic_DNA"/>
</dbReference>
<comment type="subcellular location">
    <subcellularLocation>
        <location evidence="1">Cell membrane</location>
        <topology evidence="1">Multi-pass membrane protein</topology>
    </subcellularLocation>
</comment>
<feature type="transmembrane region" description="Helical" evidence="9">
    <location>
        <begin position="37"/>
        <end position="60"/>
    </location>
</feature>
<keyword evidence="12" id="KW-1185">Reference proteome</keyword>
<evidence type="ECO:0000256" key="1">
    <source>
        <dbReference type="ARBA" id="ARBA00004651"/>
    </source>
</evidence>
<comment type="caution">
    <text evidence="11">The sequence shown here is derived from an EMBL/GenBank/DDBJ whole genome shotgun (WGS) entry which is preliminary data.</text>
</comment>
<name>A0ABV6H6M6_9ACTN</name>
<gene>
    <name evidence="11" type="ORF">ACFFJD_03405</name>
</gene>
<evidence type="ECO:0000256" key="2">
    <source>
        <dbReference type="ARBA" id="ARBA00022475"/>
    </source>
</evidence>
<keyword evidence="2" id="KW-1003">Cell membrane</keyword>
<evidence type="ECO:0000313" key="11">
    <source>
        <dbReference type="EMBL" id="MFC0313900.1"/>
    </source>
</evidence>
<feature type="transmembrane region" description="Helical" evidence="9">
    <location>
        <begin position="265"/>
        <end position="293"/>
    </location>
</feature>
<evidence type="ECO:0000256" key="6">
    <source>
        <dbReference type="ARBA" id="ARBA00023136"/>
    </source>
</evidence>
<feature type="transmembrane region" description="Helical" evidence="9">
    <location>
        <begin position="151"/>
        <end position="167"/>
    </location>
</feature>
<feature type="transmembrane region" description="Helical" evidence="9">
    <location>
        <begin position="236"/>
        <end position="253"/>
    </location>
</feature>
<organism evidence="11 12">
    <name type="scientific">Gordonia phosphorivorans</name>
    <dbReference type="NCBI Taxonomy" id="1056982"/>
    <lineage>
        <taxon>Bacteria</taxon>
        <taxon>Bacillati</taxon>
        <taxon>Actinomycetota</taxon>
        <taxon>Actinomycetes</taxon>
        <taxon>Mycobacteriales</taxon>
        <taxon>Gordoniaceae</taxon>
        <taxon>Gordonia</taxon>
    </lineage>
</organism>
<dbReference type="SUPFAM" id="SSF52266">
    <property type="entry name" value="SGNH hydrolase"/>
    <property type="match status" value="1"/>
</dbReference>
<dbReference type="GO" id="GO:0016746">
    <property type="term" value="F:acyltransferase activity"/>
    <property type="evidence" value="ECO:0007669"/>
    <property type="project" value="UniProtKB-KW"/>
</dbReference>
<sequence>MPRPIHNSASYLPALDGLRALAVVFVVLYHLDVPGFSGGLLGVGMFFTLSGFLITSLLISSHEKTGGLGLRTFWIRRFRRLVPAVVLVLAATLITAAIAVPDKFTGYLWESLTALFYVNNWYTIASSTSYFDRFGGPSPLGHLWSLSIEEQFYLLWPLILAGLYLVIKRRLGITLVIVGMALASFYLLYDLASPAFDNTRAYEGTDTRAGGLLLGAALAFWWPARKHRVTHTQRCWLDVAGLAGVAAIVYLVVTTNDNSMSLYSWGLLVLTLATMGILAAAVAPQTLVASILSLAPLRWIGERSYGLYLWHMPVVAFLPLAVRTDSPWFSALLVIAVTTLLASLSWRYVEDPIRRYGFVNALTGRHDTPEPAPPAAVAADPEPESVPATGWDAAAPLEPRPIVEHPVDLSAVLGRTDTDDKAAASPSLAMWVLNYPDDEQPHDEQPDDEQPDGEQTGEDQLGDDPAPDERLVVLIPDTRARRRTRRGWRSVGAVAGIVSLAVVMLVGANLLNPDMAMVRAFTTSAIDDEAADPTAAPTTEPVGPTLPAAQRRTRCTEVIHVGDSTSIGMEDPGMQPDPALRIGAQYQRVGAATYHSDIAGGRSSLERLDGEPNAVESIESDLARGWKGCWVMAKGINDTANVEVGGPGPVDMRIDRLMAPLKDQPVLWPTISTNRLNENPAYNNRAMQRFNRALIRACKRYPNLRVYDLSGEVDDSWFLDGVHFTPEGNAARANKLATALATLYPADDLAPQSCVLRSVDAVEPPAGEQK</sequence>
<dbReference type="CDD" id="cd00229">
    <property type="entry name" value="SGNH_hydrolase"/>
    <property type="match status" value="1"/>
</dbReference>
<evidence type="ECO:0000256" key="3">
    <source>
        <dbReference type="ARBA" id="ARBA00022679"/>
    </source>
</evidence>
<feature type="transmembrane region" description="Helical" evidence="9">
    <location>
        <begin position="12"/>
        <end position="31"/>
    </location>
</feature>
<feature type="compositionally biased region" description="Low complexity" evidence="8">
    <location>
        <begin position="532"/>
        <end position="541"/>
    </location>
</feature>
<feature type="region of interest" description="Disordered" evidence="8">
    <location>
        <begin position="436"/>
        <end position="470"/>
    </location>
</feature>
<keyword evidence="5 9" id="KW-1133">Transmembrane helix</keyword>
<feature type="transmembrane region" description="Helical" evidence="9">
    <location>
        <begin position="328"/>
        <end position="349"/>
    </location>
</feature>
<feature type="transmembrane region" description="Helical" evidence="9">
    <location>
        <begin position="81"/>
        <end position="100"/>
    </location>
</feature>
<evidence type="ECO:0000256" key="8">
    <source>
        <dbReference type="SAM" id="MobiDB-lite"/>
    </source>
</evidence>
<dbReference type="Gene3D" id="3.40.50.1110">
    <property type="entry name" value="SGNH hydrolase"/>
    <property type="match status" value="1"/>
</dbReference>
<keyword evidence="3" id="KW-0808">Transferase</keyword>
<feature type="domain" description="Acyltransferase 3" evidence="10">
    <location>
        <begin position="13"/>
        <end position="344"/>
    </location>
</feature>
<evidence type="ECO:0000256" key="7">
    <source>
        <dbReference type="ARBA" id="ARBA00023315"/>
    </source>
</evidence>
<dbReference type="PANTHER" id="PTHR23028">
    <property type="entry name" value="ACETYLTRANSFERASE"/>
    <property type="match status" value="1"/>
</dbReference>